<protein>
    <recommendedName>
        <fullName evidence="4">Restriction endonuclease domain-containing protein</fullName>
    </recommendedName>
</protein>
<name>A0AAD8PN56_9PEZI</name>
<evidence type="ECO:0000256" key="1">
    <source>
        <dbReference type="SAM" id="MobiDB-lite"/>
    </source>
</evidence>
<dbReference type="EMBL" id="JAHLJV010000109">
    <property type="protein sequence ID" value="KAK1570218.1"/>
    <property type="molecule type" value="Genomic_DNA"/>
</dbReference>
<evidence type="ECO:0008006" key="4">
    <source>
        <dbReference type="Google" id="ProtNLM"/>
    </source>
</evidence>
<comment type="caution">
    <text evidence="2">The sequence shown here is derived from an EMBL/GenBank/DDBJ whole genome shotgun (WGS) entry which is preliminary data.</text>
</comment>
<feature type="region of interest" description="Disordered" evidence="1">
    <location>
        <begin position="229"/>
        <end position="252"/>
    </location>
</feature>
<dbReference type="Proteomes" id="UP001230504">
    <property type="component" value="Unassembled WGS sequence"/>
</dbReference>
<keyword evidence="3" id="KW-1185">Reference proteome</keyword>
<reference evidence="2" key="1">
    <citation type="submission" date="2021-06" db="EMBL/GenBank/DDBJ databases">
        <title>Comparative genomics, transcriptomics and evolutionary studies reveal genomic signatures of adaptation to plant cell wall in hemibiotrophic fungi.</title>
        <authorList>
            <consortium name="DOE Joint Genome Institute"/>
            <person name="Baroncelli R."/>
            <person name="Diaz J.F."/>
            <person name="Benocci T."/>
            <person name="Peng M."/>
            <person name="Battaglia E."/>
            <person name="Haridas S."/>
            <person name="Andreopoulos W."/>
            <person name="Labutti K."/>
            <person name="Pangilinan J."/>
            <person name="Floch G.L."/>
            <person name="Makela M.R."/>
            <person name="Henrissat B."/>
            <person name="Grigoriev I.V."/>
            <person name="Crouch J.A."/>
            <person name="De Vries R.P."/>
            <person name="Sukno S.A."/>
            <person name="Thon M.R."/>
        </authorList>
    </citation>
    <scope>NUCLEOTIDE SEQUENCE</scope>
    <source>
        <strain evidence="2">CBS 125086</strain>
    </source>
</reference>
<evidence type="ECO:0000313" key="3">
    <source>
        <dbReference type="Proteomes" id="UP001230504"/>
    </source>
</evidence>
<sequence>MAMSKPSRVRPFLDDGIIDDCLNVAVQLSAWNLSGYDPLLLDRNSGTPYEYSIDPETFDALSQKIERDSRIDHDDLRIEYDAAGMLLRFKMPQGPVHSIMSDRIAELVTNAAINVLPAEIEGAIDGNYHPSVVAEIAYSSPRNRNELDTKCKRYLRLGRGRVRAAIAIKIPYDSEIAANVALILDQLHNCVITLWVLRHGKPQRVMNWTSLTQHDAKLTLYSADFAGDDALDPRRTPDDNNSSALDSQPPLPITVPFTDIEMKLRRAVQYASLSSATR</sequence>
<dbReference type="RefSeq" id="XP_060408369.1">
    <property type="nucleotide sequence ID" value="XM_060564267.1"/>
</dbReference>
<accession>A0AAD8PN56</accession>
<proteinExistence type="predicted"/>
<gene>
    <name evidence="2" type="ORF">LY79DRAFT_674170</name>
</gene>
<evidence type="ECO:0000313" key="2">
    <source>
        <dbReference type="EMBL" id="KAK1570218.1"/>
    </source>
</evidence>
<organism evidence="2 3">
    <name type="scientific">Colletotrichum navitas</name>
    <dbReference type="NCBI Taxonomy" id="681940"/>
    <lineage>
        <taxon>Eukaryota</taxon>
        <taxon>Fungi</taxon>
        <taxon>Dikarya</taxon>
        <taxon>Ascomycota</taxon>
        <taxon>Pezizomycotina</taxon>
        <taxon>Sordariomycetes</taxon>
        <taxon>Hypocreomycetidae</taxon>
        <taxon>Glomerellales</taxon>
        <taxon>Glomerellaceae</taxon>
        <taxon>Colletotrichum</taxon>
        <taxon>Colletotrichum graminicola species complex</taxon>
    </lineage>
</organism>
<dbReference type="GeneID" id="85448507"/>
<dbReference type="AlphaFoldDB" id="A0AAD8PN56"/>